<comment type="caution">
    <text evidence="1">The sequence shown here is derived from an EMBL/GenBank/DDBJ whole genome shotgun (WGS) entry which is preliminary data.</text>
</comment>
<sequence>MRWGWLLGSAFVLAAPSAWAELRIPAVRYPGLPAQAASAEGFVPAGWRLESQVADDLNGDGRPDLVLVLRQQDPANVIRNDDGLGENPLDTNPRMLAVAFARDGGGYALVLQNHSLIPRHDIPTIDDMLEEGGVSVQRGALRVTLHFWANAGSWSMGNTTYTFRWQNGRFELIGFDSDSVMRNSGASESLSINYSTGKVKRTVGNMQDDKETVTWEKLPSPRRWTLDEVADGSAFDPLQAR</sequence>
<accession>A0A328P1T4</accession>
<proteinExistence type="predicted"/>
<evidence type="ECO:0000313" key="2">
    <source>
        <dbReference type="Proteomes" id="UP000248926"/>
    </source>
</evidence>
<evidence type="ECO:0008006" key="3">
    <source>
        <dbReference type="Google" id="ProtNLM"/>
    </source>
</evidence>
<dbReference type="EMBL" id="NFZS01000004">
    <property type="protein sequence ID" value="RAO75959.1"/>
    <property type="molecule type" value="Genomic_DNA"/>
</dbReference>
<evidence type="ECO:0000313" key="1">
    <source>
        <dbReference type="EMBL" id="RAO75959.1"/>
    </source>
</evidence>
<organism evidence="1 2">
    <name type="scientific">Dyella jiangningensis</name>
    <dbReference type="NCBI Taxonomy" id="1379159"/>
    <lineage>
        <taxon>Bacteria</taxon>
        <taxon>Pseudomonadati</taxon>
        <taxon>Pseudomonadota</taxon>
        <taxon>Gammaproteobacteria</taxon>
        <taxon>Lysobacterales</taxon>
        <taxon>Rhodanobacteraceae</taxon>
        <taxon>Dyella</taxon>
    </lineage>
</organism>
<dbReference type="OrthoDB" id="86940at2"/>
<reference evidence="1 2" key="1">
    <citation type="journal article" date="2018" name="Genet. Mol. Biol.">
        <title>The genome sequence of Dyella jiangningensis FCAV SCS01 from a lignocellulose-decomposing microbial consortium metagenome reveals potential for biotechnological applications.</title>
        <authorList>
            <person name="Desiderato J.G."/>
            <person name="Alvarenga D.O."/>
            <person name="Constancio M.T.L."/>
            <person name="Alves L.M.C."/>
            <person name="Varani A.M."/>
        </authorList>
    </citation>
    <scope>NUCLEOTIDE SEQUENCE [LARGE SCALE GENOMIC DNA]</scope>
    <source>
        <strain evidence="1 2">FCAV SCS01</strain>
    </source>
</reference>
<dbReference type="AlphaFoldDB" id="A0A328P1T4"/>
<keyword evidence="2" id="KW-1185">Reference proteome</keyword>
<dbReference type="Proteomes" id="UP000248926">
    <property type="component" value="Unassembled WGS sequence"/>
</dbReference>
<protein>
    <recommendedName>
        <fullName evidence="3">VCBS repeat-containing protein</fullName>
    </recommendedName>
</protein>
<name>A0A328P1T4_9GAMM</name>
<gene>
    <name evidence="1" type="ORF">CA260_15495</name>
</gene>